<dbReference type="Proteomes" id="UP001184150">
    <property type="component" value="Unassembled WGS sequence"/>
</dbReference>
<dbReference type="InterPro" id="IPR025565">
    <property type="entry name" value="DUF4328"/>
</dbReference>
<feature type="transmembrane region" description="Helical" evidence="1">
    <location>
        <begin position="86"/>
        <end position="106"/>
    </location>
</feature>
<feature type="transmembrane region" description="Helical" evidence="1">
    <location>
        <begin position="164"/>
        <end position="185"/>
    </location>
</feature>
<protein>
    <recommendedName>
        <fullName evidence="2">DUF4328 domain-containing protein</fullName>
    </recommendedName>
</protein>
<keyword evidence="1" id="KW-1133">Transmembrane helix</keyword>
<evidence type="ECO:0000259" key="2">
    <source>
        <dbReference type="Pfam" id="PF14219"/>
    </source>
</evidence>
<feature type="transmembrane region" description="Helical" evidence="1">
    <location>
        <begin position="50"/>
        <end position="74"/>
    </location>
</feature>
<evidence type="ECO:0000256" key="1">
    <source>
        <dbReference type="SAM" id="Phobius"/>
    </source>
</evidence>
<evidence type="ECO:0000313" key="3">
    <source>
        <dbReference type="EMBL" id="MDR6510414.1"/>
    </source>
</evidence>
<feature type="domain" description="DUF4328" evidence="2">
    <location>
        <begin position="54"/>
        <end position="186"/>
    </location>
</feature>
<keyword evidence="1" id="KW-0472">Membrane</keyword>
<evidence type="ECO:0000313" key="4">
    <source>
        <dbReference type="Proteomes" id="UP001184150"/>
    </source>
</evidence>
<feature type="transmembrane region" description="Helical" evidence="1">
    <location>
        <begin position="136"/>
        <end position="152"/>
    </location>
</feature>
<comment type="caution">
    <text evidence="3">The sequence shown here is derived from an EMBL/GenBank/DDBJ whole genome shotgun (WGS) entry which is preliminary data.</text>
</comment>
<organism evidence="3 4">
    <name type="scientific">Novosphingobium capsulatum</name>
    <dbReference type="NCBI Taxonomy" id="13688"/>
    <lineage>
        <taxon>Bacteria</taxon>
        <taxon>Pseudomonadati</taxon>
        <taxon>Pseudomonadota</taxon>
        <taxon>Alphaproteobacteria</taxon>
        <taxon>Sphingomonadales</taxon>
        <taxon>Sphingomonadaceae</taxon>
        <taxon>Novosphingobium</taxon>
    </lineage>
</organism>
<sequence length="202" mass="21766">MAKLTLEQGLFRLNRLTAVLSWLLPVSGVMMAIALVGTSTIDGMRTLPSVMAPAAILGVIAALLAIILSSMWLSRANANLRAAGRNLKHGAVMAWLWTFVPVAGLFKPYDVMREIWRESVLHDGQITGQDTATLPQWWGAWLVAMIGMNLSNRAGIEATEFGRFVLVPVVAVAGFAACILLRSLVRTVNHAQAGLMQAAVFA</sequence>
<reference evidence="3 4" key="1">
    <citation type="submission" date="2023-07" db="EMBL/GenBank/DDBJ databases">
        <title>Sorghum-associated microbial communities from plants grown in Nebraska, USA.</title>
        <authorList>
            <person name="Schachtman D."/>
        </authorList>
    </citation>
    <scope>NUCLEOTIDE SEQUENCE [LARGE SCALE GENOMIC DNA]</scope>
    <source>
        <strain evidence="3 4">DS1027</strain>
    </source>
</reference>
<keyword evidence="1" id="KW-0812">Transmembrane</keyword>
<accession>A0ABU1MJA0</accession>
<keyword evidence="4" id="KW-1185">Reference proteome</keyword>
<feature type="transmembrane region" description="Helical" evidence="1">
    <location>
        <begin position="20"/>
        <end position="38"/>
    </location>
</feature>
<dbReference type="RefSeq" id="WP_309804688.1">
    <property type="nucleotide sequence ID" value="NZ_JAVDRD010000002.1"/>
</dbReference>
<name>A0ABU1MJA0_9SPHN</name>
<gene>
    <name evidence="3" type="ORF">J2792_001274</name>
</gene>
<dbReference type="EMBL" id="JAVDRD010000002">
    <property type="protein sequence ID" value="MDR6510414.1"/>
    <property type="molecule type" value="Genomic_DNA"/>
</dbReference>
<dbReference type="Pfam" id="PF14219">
    <property type="entry name" value="DUF4328"/>
    <property type="match status" value="1"/>
</dbReference>
<proteinExistence type="predicted"/>